<evidence type="ECO:0000256" key="1">
    <source>
        <dbReference type="SAM" id="MobiDB-lite"/>
    </source>
</evidence>
<reference evidence="3 4" key="1">
    <citation type="journal article" date="2010" name="Microbiol. Resour. Announc.">
        <title>Comparative genomics of the bacterial genus Listeria: Genome evolution is characterized by limited gene acquisition and limited gene loss.</title>
        <authorList>
            <person name="den Bakker H.C."/>
            <person name="Cummings C.A."/>
            <person name="Ferreira V."/>
            <person name="Vatta P."/>
            <person name="Orsi R.H."/>
            <person name="Degoricija L."/>
            <person name="Barker M."/>
            <person name="Petrauskene O."/>
            <person name="Furtado M.R."/>
            <person name="Wiedmann M."/>
        </authorList>
    </citation>
    <scope>NUCLEOTIDE SEQUENCE [LARGE SCALE GENOMIC DNA]</scope>
    <source>
        <strain evidence="3 4">FSL S4-120</strain>
    </source>
</reference>
<feature type="non-terminal residue" evidence="3">
    <location>
        <position position="155"/>
    </location>
</feature>
<feature type="region of interest" description="Disordered" evidence="1">
    <location>
        <begin position="135"/>
        <end position="155"/>
    </location>
</feature>
<dbReference type="GO" id="GO:0004519">
    <property type="term" value="F:endonuclease activity"/>
    <property type="evidence" value="ECO:0007669"/>
    <property type="project" value="UniProtKB-KW"/>
</dbReference>
<organism evidence="3 4">
    <name type="scientific">Listeria marthii FSL S4-120</name>
    <dbReference type="NCBI Taxonomy" id="702457"/>
    <lineage>
        <taxon>Bacteria</taxon>
        <taxon>Bacillati</taxon>
        <taxon>Bacillota</taxon>
        <taxon>Bacilli</taxon>
        <taxon>Bacillales</taxon>
        <taxon>Listeriaceae</taxon>
        <taxon>Listeria</taxon>
    </lineage>
</organism>
<evidence type="ECO:0000313" key="4">
    <source>
        <dbReference type="Proteomes" id="UP000003412"/>
    </source>
</evidence>
<accession>A0ABP2K2V7</accession>
<evidence type="ECO:0000313" key="3">
    <source>
        <dbReference type="EMBL" id="EFR88921.1"/>
    </source>
</evidence>
<dbReference type="InterPro" id="IPR025745">
    <property type="entry name" value="Mrr-like_N_dom"/>
</dbReference>
<proteinExistence type="predicted"/>
<keyword evidence="4" id="KW-1185">Reference proteome</keyword>
<protein>
    <submittedName>
        <fullName evidence="3">Restriction endonuclease superfamily</fullName>
    </submittedName>
</protein>
<keyword evidence="3" id="KW-0540">Nuclease</keyword>
<dbReference type="Proteomes" id="UP000003412">
    <property type="component" value="Chromosome"/>
</dbReference>
<dbReference type="InterPro" id="IPR036388">
    <property type="entry name" value="WH-like_DNA-bd_sf"/>
</dbReference>
<feature type="compositionally biased region" description="Basic and acidic residues" evidence="1">
    <location>
        <begin position="146"/>
        <end position="155"/>
    </location>
</feature>
<keyword evidence="3" id="KW-0255">Endonuclease</keyword>
<dbReference type="Gene3D" id="1.10.10.10">
    <property type="entry name" value="Winged helix-like DNA-binding domain superfamily/Winged helix DNA-binding domain"/>
    <property type="match status" value="1"/>
</dbReference>
<gene>
    <name evidence="3" type="ORF">NT05LM_0464</name>
</gene>
<name>A0ABP2K2V7_9LIST</name>
<dbReference type="Pfam" id="PF14338">
    <property type="entry name" value="Mrr_N"/>
    <property type="match status" value="1"/>
</dbReference>
<evidence type="ECO:0000259" key="2">
    <source>
        <dbReference type="Pfam" id="PF14338"/>
    </source>
</evidence>
<sequence length="155" mass="17847">MNKDWTKLKQSANGLPTFDSIIPYILEVLKNDEEATIHTIRNRVYKHLNIPEDIKLVTYPETNDFILANRFSFALSELYKAGALCRPKRGIYQITTSGKQLLKINGDKLTKKMLEEEPDYINYIKELAIRNQRKGISTSVSEDIEKENPKKEVGS</sequence>
<dbReference type="EMBL" id="ADXF01000269">
    <property type="protein sequence ID" value="EFR88921.1"/>
    <property type="molecule type" value="Genomic_DNA"/>
</dbReference>
<keyword evidence="3" id="KW-0378">Hydrolase</keyword>
<feature type="domain" description="Restriction system protein Mrr-like N-terminal" evidence="2">
    <location>
        <begin position="18"/>
        <end position="103"/>
    </location>
</feature>
<comment type="caution">
    <text evidence="3">The sequence shown here is derived from an EMBL/GenBank/DDBJ whole genome shotgun (WGS) entry which is preliminary data.</text>
</comment>